<dbReference type="Pfam" id="PF05623">
    <property type="entry name" value="DUF789"/>
    <property type="match status" value="1"/>
</dbReference>
<dbReference type="EMBL" id="CACRZD030000002">
    <property type="protein sequence ID" value="CAA6655703.1"/>
    <property type="molecule type" value="Genomic_DNA"/>
</dbReference>
<dbReference type="EMBL" id="LR743589">
    <property type="protein sequence ID" value="CAA2616003.1"/>
    <property type="molecule type" value="Genomic_DNA"/>
</dbReference>
<feature type="compositionally biased region" description="Polar residues" evidence="1">
    <location>
        <begin position="123"/>
        <end position="133"/>
    </location>
</feature>
<dbReference type="PANTHER" id="PTHR31343:SF29">
    <property type="entry name" value="DUF789 DOMAIN-CONTAINING PROTEIN"/>
    <property type="match status" value="1"/>
</dbReference>
<dbReference type="PANTHER" id="PTHR31343">
    <property type="entry name" value="T15D22.8"/>
    <property type="match status" value="1"/>
</dbReference>
<accession>A0A7I8IF23</accession>
<evidence type="ECO:0000313" key="3">
    <source>
        <dbReference type="Proteomes" id="UP001189122"/>
    </source>
</evidence>
<sequence>MVPSNLQSFLRRTTPSVPSRFLSKSSIHYRTPEWQFHGGKDPIEYFTLGDLWDCYDEWSAYGVGTPLRLEDHHQPVVQYYTPFLSGIQLYSGKVSGPRSPNSKEDSEFETDSTCSDGGVVKLSRSSSDCSNRTWDSEDSGSDQEVDSKIRERLGRLYFQYFETSGPHLRPPLRDMINKLSETYPGLHSLRSIDLSPASWMAIAWYPIYHIPAQRNPKELYSAFLTYHTLSSTFQGGAEELSMEKVKRSGCGDVDGELVSIKDEPPTLSLPPFGLAAYKMQTQIWINPRTEDFQQLTSLWSAAASWLRQLEAHHPDFDFFNIRTM</sequence>
<organism evidence="2">
    <name type="scientific">Spirodela intermedia</name>
    <name type="common">Intermediate duckweed</name>
    <dbReference type="NCBI Taxonomy" id="51605"/>
    <lineage>
        <taxon>Eukaryota</taxon>
        <taxon>Viridiplantae</taxon>
        <taxon>Streptophyta</taxon>
        <taxon>Embryophyta</taxon>
        <taxon>Tracheophyta</taxon>
        <taxon>Spermatophyta</taxon>
        <taxon>Magnoliopsida</taxon>
        <taxon>Liliopsida</taxon>
        <taxon>Araceae</taxon>
        <taxon>Lemnoideae</taxon>
        <taxon>Spirodela</taxon>
    </lineage>
</organism>
<proteinExistence type="predicted"/>
<keyword evidence="3" id="KW-1185">Reference proteome</keyword>
<dbReference type="Proteomes" id="UP001189122">
    <property type="component" value="Unassembled WGS sequence"/>
</dbReference>
<reference evidence="2 3" key="1">
    <citation type="submission" date="2019-12" db="EMBL/GenBank/DDBJ databases">
        <authorList>
            <person name="Scholz U."/>
            <person name="Mascher M."/>
            <person name="Fiebig A."/>
        </authorList>
    </citation>
    <scope>NUCLEOTIDE SEQUENCE</scope>
</reference>
<evidence type="ECO:0000256" key="1">
    <source>
        <dbReference type="SAM" id="MobiDB-lite"/>
    </source>
</evidence>
<feature type="region of interest" description="Disordered" evidence="1">
    <location>
        <begin position="94"/>
        <end position="146"/>
    </location>
</feature>
<name>A0A7I8IF23_SPIIN</name>
<gene>
    <name evidence="2" type="ORF">SI7747_02002243</name>
</gene>
<dbReference type="AlphaFoldDB" id="A0A7I8IF23"/>
<evidence type="ECO:0000313" key="2">
    <source>
        <dbReference type="EMBL" id="CAA2616003.1"/>
    </source>
</evidence>
<dbReference type="InterPro" id="IPR008507">
    <property type="entry name" value="DUF789"/>
</dbReference>
<protein>
    <submittedName>
        <fullName evidence="2">Uncharacterized protein</fullName>
    </submittedName>
</protein>